<dbReference type="NCBIfam" id="NF037959">
    <property type="entry name" value="MFS_SpdSyn"/>
    <property type="match status" value="1"/>
</dbReference>
<feature type="transmembrane region" description="Helical" evidence="2">
    <location>
        <begin position="39"/>
        <end position="61"/>
    </location>
</feature>
<dbReference type="PANTHER" id="PTHR43317">
    <property type="entry name" value="THERMOSPERMINE SYNTHASE ACAULIS5"/>
    <property type="match status" value="1"/>
</dbReference>
<dbReference type="Proteomes" id="UP000034704">
    <property type="component" value="Unassembled WGS sequence"/>
</dbReference>
<feature type="transmembrane region" description="Helical" evidence="2">
    <location>
        <begin position="110"/>
        <end position="130"/>
    </location>
</feature>
<dbReference type="InterPro" id="IPR036259">
    <property type="entry name" value="MFS_trans_sf"/>
</dbReference>
<dbReference type="Gene3D" id="3.40.50.150">
    <property type="entry name" value="Vaccinia Virus protein VP39"/>
    <property type="match status" value="1"/>
</dbReference>
<feature type="transmembrane region" description="Helical" evidence="2">
    <location>
        <begin position="73"/>
        <end position="98"/>
    </location>
</feature>
<organism evidence="3 4">
    <name type="scientific">Candidatus Nomurabacteria bacterium GW2011_GWC2_42_20</name>
    <dbReference type="NCBI Taxonomy" id="1618756"/>
    <lineage>
        <taxon>Bacteria</taxon>
        <taxon>Candidatus Nomuraibacteriota</taxon>
    </lineage>
</organism>
<feature type="transmembrane region" description="Helical" evidence="2">
    <location>
        <begin position="205"/>
        <end position="223"/>
    </location>
</feature>
<dbReference type="PANTHER" id="PTHR43317:SF1">
    <property type="entry name" value="THERMOSPERMINE SYNTHASE ACAULIS5"/>
    <property type="match status" value="1"/>
</dbReference>
<evidence type="ECO:0000313" key="3">
    <source>
        <dbReference type="EMBL" id="KKS48397.1"/>
    </source>
</evidence>
<dbReference type="Gene3D" id="1.20.1250.20">
    <property type="entry name" value="MFS general substrate transporter like domains"/>
    <property type="match status" value="1"/>
</dbReference>
<reference evidence="3 4" key="1">
    <citation type="journal article" date="2015" name="Nature">
        <title>rRNA introns, odd ribosomes, and small enigmatic genomes across a large radiation of phyla.</title>
        <authorList>
            <person name="Brown C.T."/>
            <person name="Hug L.A."/>
            <person name="Thomas B.C."/>
            <person name="Sharon I."/>
            <person name="Castelle C.J."/>
            <person name="Singh A."/>
            <person name="Wilkins M.J."/>
            <person name="Williams K.H."/>
            <person name="Banfield J.F."/>
        </authorList>
    </citation>
    <scope>NUCLEOTIDE SEQUENCE [LARGE SCALE GENOMIC DNA]</scope>
</reference>
<evidence type="ECO:0000256" key="1">
    <source>
        <dbReference type="ARBA" id="ARBA00023115"/>
    </source>
</evidence>
<dbReference type="SUPFAM" id="SSF53335">
    <property type="entry name" value="S-adenosyl-L-methionine-dependent methyltransferases"/>
    <property type="match status" value="1"/>
</dbReference>
<dbReference type="InterPro" id="IPR029063">
    <property type="entry name" value="SAM-dependent_MTases_sf"/>
</dbReference>
<dbReference type="SUPFAM" id="SSF103473">
    <property type="entry name" value="MFS general substrate transporter"/>
    <property type="match status" value="1"/>
</dbReference>
<proteinExistence type="predicted"/>
<dbReference type="GO" id="GO:0006596">
    <property type="term" value="P:polyamine biosynthetic process"/>
    <property type="evidence" value="ECO:0007669"/>
    <property type="project" value="UniProtKB-KW"/>
</dbReference>
<dbReference type="AlphaFoldDB" id="A0A0G0ZI21"/>
<dbReference type="CDD" id="cd06174">
    <property type="entry name" value="MFS"/>
    <property type="match status" value="1"/>
</dbReference>
<evidence type="ECO:0000256" key="2">
    <source>
        <dbReference type="SAM" id="Phobius"/>
    </source>
</evidence>
<feature type="transmembrane region" description="Helical" evidence="2">
    <location>
        <begin position="151"/>
        <end position="172"/>
    </location>
</feature>
<dbReference type="STRING" id="1618756.UV12_C0001G0092"/>
<feature type="transmembrane region" description="Helical" evidence="2">
    <location>
        <begin position="178"/>
        <end position="198"/>
    </location>
</feature>
<name>A0A0G0ZI21_9BACT</name>
<keyword evidence="2" id="KW-0472">Membrane</keyword>
<keyword evidence="2" id="KW-0812">Transmembrane</keyword>
<evidence type="ECO:0000313" key="4">
    <source>
        <dbReference type="Proteomes" id="UP000034704"/>
    </source>
</evidence>
<feature type="transmembrane region" description="Helical" evidence="2">
    <location>
        <begin position="9"/>
        <end position="33"/>
    </location>
</feature>
<comment type="caution">
    <text evidence="3">The sequence shown here is derived from an EMBL/GenBank/DDBJ whole genome shotgun (WGS) entry which is preliminary data.</text>
</comment>
<protein>
    <submittedName>
        <fullName evidence="3">Spermine synthase</fullName>
    </submittedName>
</protein>
<gene>
    <name evidence="3" type="ORF">UV12_C0001G0092</name>
</gene>
<dbReference type="GO" id="GO:0010487">
    <property type="term" value="F:thermospermine synthase activity"/>
    <property type="evidence" value="ECO:0007669"/>
    <property type="project" value="TreeGrafter"/>
</dbReference>
<dbReference type="Pfam" id="PF01564">
    <property type="entry name" value="Spermine_synth"/>
    <property type="match status" value="1"/>
</dbReference>
<accession>A0A0G0ZI21</accession>
<keyword evidence="1" id="KW-0620">Polyamine biosynthesis</keyword>
<keyword evidence="2" id="KW-1133">Transmembrane helix</keyword>
<sequence length="507" mass="56638">MNKFFKQNLLLISVFITGACVLIIEVVAVRVLSPHYGNTIFTVSSVISVVLAALSIGYYVGGMFADRHPSMRWFFGIILVSGILLLTVHLLGRVILPIMSINLSITMGPLLSSAVLFFLPALLLGTLSPYAIKLQSVQFPDQGVGDVSGKIFFWSTLGSILGSLLSGFVLIPHFGIDYIFIATGTTLFILGFVPLLIFGLEKKQLFRSLLIISLLVFIAISTVQQKVDASVYSKDGIYEKITIYDGAFNERPTRFFQQDKSPSAAMFIDSNNPTDMVYEYTRYYSVYKLFKLDVQNALVIGAGAYSIPKALLEDLPNATVDVSDIEPSLFILSKGYFGLEENQRLHNHIKDGRRFLRDSDKKYDLIFSDVYHSLFSIPVHFTTQEFFTIAKKKLSADGVFIANVVGDLSMQQPSFLMAEIRTFQSVFPNSYFFAVDATQKTGLQNIIFVGYNGNKKIDLYSDQLLSPFTDKLIRIKEFDLSQSPLLTDNYAPVEYLSAKFLQQALGK</sequence>
<dbReference type="EMBL" id="LCDG01000001">
    <property type="protein sequence ID" value="KKS48397.1"/>
    <property type="molecule type" value="Genomic_DNA"/>
</dbReference>
<dbReference type="PROSITE" id="PS51257">
    <property type="entry name" value="PROKAR_LIPOPROTEIN"/>
    <property type="match status" value="1"/>
</dbReference>